<evidence type="ECO:0000256" key="5">
    <source>
        <dbReference type="ARBA" id="ARBA00023136"/>
    </source>
</evidence>
<evidence type="ECO:0000256" key="2">
    <source>
        <dbReference type="ARBA" id="ARBA00009142"/>
    </source>
</evidence>
<evidence type="ECO:0000256" key="1">
    <source>
        <dbReference type="ARBA" id="ARBA00004141"/>
    </source>
</evidence>
<protein>
    <recommendedName>
        <fullName evidence="6">Probable membrane transporter protein</fullName>
    </recommendedName>
</protein>
<evidence type="ECO:0000313" key="7">
    <source>
        <dbReference type="EMBL" id="RZO25448.1"/>
    </source>
</evidence>
<accession>A0A520MW48</accession>
<dbReference type="PANTHER" id="PTHR43483:SF3">
    <property type="entry name" value="MEMBRANE TRANSPORTER PROTEIN HI_0806-RELATED"/>
    <property type="match status" value="1"/>
</dbReference>
<sequence length="263" mass="27849">MFDEILIFSALGVLAGLLAGMFGIGGGLIIVPVLIGTFINLGFDESIIVHLAIGTAISCIIFTGLSSANAHRKKNSIDFDNFRPVAFGIIFGALAGAFFAVQIKGLFLKISIAIFIMIVGIQILFDLSFSSKRIHPNKNKSIFAGSVIGFLSAVLGIGGGTFSVPYFKSLGLSLTSSIGTSAACGVPIAIFGTFGYIIAGTNIMILPEMSLGYIYLPALLGVSITSIFSAKYGADLAHYLSQTTLKRLMASWFFIISIYLFLV</sequence>
<dbReference type="InterPro" id="IPR002781">
    <property type="entry name" value="TM_pro_TauE-like"/>
</dbReference>
<gene>
    <name evidence="7" type="ORF">EVA94_00735</name>
</gene>
<evidence type="ECO:0000256" key="3">
    <source>
        <dbReference type="ARBA" id="ARBA00022692"/>
    </source>
</evidence>
<comment type="caution">
    <text evidence="7">The sequence shown here is derived from an EMBL/GenBank/DDBJ whole genome shotgun (WGS) entry which is preliminary data.</text>
</comment>
<feature type="transmembrane region" description="Helical" evidence="6">
    <location>
        <begin position="47"/>
        <end position="70"/>
    </location>
</feature>
<evidence type="ECO:0000256" key="4">
    <source>
        <dbReference type="ARBA" id="ARBA00022989"/>
    </source>
</evidence>
<feature type="transmembrane region" description="Helical" evidence="6">
    <location>
        <begin position="82"/>
        <end position="101"/>
    </location>
</feature>
<comment type="subcellular location">
    <subcellularLocation>
        <location evidence="6">Cell membrane</location>
        <topology evidence="6">Multi-pass membrane protein</topology>
    </subcellularLocation>
    <subcellularLocation>
        <location evidence="1">Membrane</location>
        <topology evidence="1">Multi-pass membrane protein</topology>
    </subcellularLocation>
</comment>
<dbReference type="EMBL" id="SHBG01000004">
    <property type="protein sequence ID" value="RZO25448.1"/>
    <property type="molecule type" value="Genomic_DNA"/>
</dbReference>
<dbReference type="AlphaFoldDB" id="A0A520MW48"/>
<keyword evidence="3 6" id="KW-0812">Transmembrane</keyword>
<feature type="transmembrane region" description="Helical" evidence="6">
    <location>
        <begin position="107"/>
        <end position="129"/>
    </location>
</feature>
<dbReference type="Proteomes" id="UP000315498">
    <property type="component" value="Unassembled WGS sequence"/>
</dbReference>
<keyword evidence="4 6" id="KW-1133">Transmembrane helix</keyword>
<feature type="transmembrane region" description="Helical" evidence="6">
    <location>
        <begin position="211"/>
        <end position="232"/>
    </location>
</feature>
<feature type="transmembrane region" description="Helical" evidence="6">
    <location>
        <begin position="178"/>
        <end position="199"/>
    </location>
</feature>
<proteinExistence type="inferred from homology"/>
<name>A0A520MW48_9GAMM</name>
<dbReference type="PANTHER" id="PTHR43483">
    <property type="entry name" value="MEMBRANE TRANSPORTER PROTEIN HI_0806-RELATED"/>
    <property type="match status" value="1"/>
</dbReference>
<feature type="transmembrane region" description="Helical" evidence="6">
    <location>
        <begin position="244"/>
        <end position="262"/>
    </location>
</feature>
<keyword evidence="5 6" id="KW-0472">Membrane</keyword>
<dbReference type="GO" id="GO:0005886">
    <property type="term" value="C:plasma membrane"/>
    <property type="evidence" value="ECO:0007669"/>
    <property type="project" value="UniProtKB-SubCell"/>
</dbReference>
<dbReference type="Pfam" id="PF01925">
    <property type="entry name" value="TauE"/>
    <property type="match status" value="1"/>
</dbReference>
<feature type="transmembrane region" description="Helical" evidence="6">
    <location>
        <begin position="7"/>
        <end position="35"/>
    </location>
</feature>
<keyword evidence="6" id="KW-1003">Cell membrane</keyword>
<feature type="transmembrane region" description="Helical" evidence="6">
    <location>
        <begin position="141"/>
        <end position="166"/>
    </location>
</feature>
<organism evidence="7 8">
    <name type="scientific">SAR86 cluster bacterium</name>
    <dbReference type="NCBI Taxonomy" id="2030880"/>
    <lineage>
        <taxon>Bacteria</taxon>
        <taxon>Pseudomonadati</taxon>
        <taxon>Pseudomonadota</taxon>
        <taxon>Gammaproteobacteria</taxon>
        <taxon>SAR86 cluster</taxon>
    </lineage>
</organism>
<reference evidence="7 8" key="1">
    <citation type="submission" date="2019-02" db="EMBL/GenBank/DDBJ databases">
        <title>Prokaryotic population dynamics and viral predation in marine succession experiment using metagenomics: the confinement effect.</title>
        <authorList>
            <person name="Haro-Moreno J.M."/>
            <person name="Rodriguez-Valera F."/>
            <person name="Lopez-Perez M."/>
        </authorList>
    </citation>
    <scope>NUCLEOTIDE SEQUENCE [LARGE SCALE GENOMIC DNA]</scope>
    <source>
        <strain evidence="7">MED-G161</strain>
    </source>
</reference>
<evidence type="ECO:0000313" key="8">
    <source>
        <dbReference type="Proteomes" id="UP000315498"/>
    </source>
</evidence>
<comment type="similarity">
    <text evidence="2 6">Belongs to the 4-toluene sulfonate uptake permease (TSUP) (TC 2.A.102) family.</text>
</comment>
<evidence type="ECO:0000256" key="6">
    <source>
        <dbReference type="RuleBase" id="RU363041"/>
    </source>
</evidence>